<dbReference type="Pfam" id="PF13387">
    <property type="entry name" value="Lnb_N"/>
    <property type="match status" value="1"/>
</dbReference>
<sequence>MANKFKMLLILILLSQQAFALTELSDKAKLSILTCESGPALYEAFGHSTFRIKDPKLGIDKIYNYGVFDFNAPNFYVKFCQGKMDYMLGTSATSRYFRMYKYHNQGIREQILNLGHDDVKKVYAYLENNAKDENKFYRYDFFFDNCATKLKVVLEEAIPDKKFIFPQENNELTFRDLIDSQLAYNSWGDFGIDIALGSVIDTLALPENYAFLPLHLEATIAQASIIDNNQPQALVASSKTLLPYNQFERKDAFFKPIHLTLIILIITCLVFYFEAKKEKYFAWYDRIFFSIIGLVGLLVTVLWFGTEHTATYWNYNILWANPTHLLVIPILTNKKFARIVRLHFIFWGLVAVAVLAFGWLMPQNFHIAFYPLILAIALRSYQIIFQNIKRNVNEQLEEHLNEMKK</sequence>
<keyword evidence="6" id="KW-1185">Reference proteome</keyword>
<proteinExistence type="predicted"/>
<keyword evidence="1" id="KW-0812">Transmembrane</keyword>
<reference evidence="5" key="1">
    <citation type="submission" date="2023-07" db="EMBL/GenBank/DDBJ databases">
        <title>Genomic Encyclopedia of Type Strains, Phase IV (KMG-IV): sequencing the most valuable type-strain genomes for metagenomic binning, comparative biology and taxonomic classification.</title>
        <authorList>
            <person name="Goeker M."/>
        </authorList>
    </citation>
    <scope>NUCLEOTIDE SEQUENCE</scope>
    <source>
        <strain evidence="5">DSM 26174</strain>
    </source>
</reference>
<evidence type="ECO:0000313" key="6">
    <source>
        <dbReference type="Proteomes" id="UP001185092"/>
    </source>
</evidence>
<evidence type="ECO:0000313" key="5">
    <source>
        <dbReference type="EMBL" id="MDR6238737.1"/>
    </source>
</evidence>
<dbReference type="Pfam" id="PF25221">
    <property type="entry name" value="5TMH_Lnb"/>
    <property type="match status" value="1"/>
</dbReference>
<evidence type="ECO:0000256" key="1">
    <source>
        <dbReference type="SAM" id="Phobius"/>
    </source>
</evidence>
<feature type="domain" description="Lnb-like transmembrane" evidence="4">
    <location>
        <begin position="250"/>
        <end position="390"/>
    </location>
</feature>
<keyword evidence="2" id="KW-0732">Signal</keyword>
<comment type="caution">
    <text evidence="5">The sequence shown here is derived from an EMBL/GenBank/DDBJ whole genome shotgun (WGS) entry which is preliminary data.</text>
</comment>
<feature type="domain" description="Lnb N-terminal periplasmic" evidence="3">
    <location>
        <begin position="26"/>
        <end position="160"/>
    </location>
</feature>
<organism evidence="5 6">
    <name type="scientific">Aureibacter tunicatorum</name>
    <dbReference type="NCBI Taxonomy" id="866807"/>
    <lineage>
        <taxon>Bacteria</taxon>
        <taxon>Pseudomonadati</taxon>
        <taxon>Bacteroidota</taxon>
        <taxon>Cytophagia</taxon>
        <taxon>Cytophagales</taxon>
        <taxon>Persicobacteraceae</taxon>
        <taxon>Aureibacter</taxon>
    </lineage>
</organism>
<feature type="transmembrane region" description="Helical" evidence="1">
    <location>
        <begin position="287"/>
        <end position="306"/>
    </location>
</feature>
<dbReference type="RefSeq" id="WP_309938243.1">
    <property type="nucleotide sequence ID" value="NZ_AP025305.1"/>
</dbReference>
<name>A0AAE4BSS6_9BACT</name>
<dbReference type="InterPro" id="IPR025178">
    <property type="entry name" value="Lnb_N"/>
</dbReference>
<feature type="chain" id="PRO_5041931324" description="DUF4105 domain-containing protein" evidence="2">
    <location>
        <begin position="21"/>
        <end position="405"/>
    </location>
</feature>
<evidence type="ECO:0000256" key="2">
    <source>
        <dbReference type="SAM" id="SignalP"/>
    </source>
</evidence>
<dbReference type="InterPro" id="IPR057436">
    <property type="entry name" value="5TMH_Lnb"/>
</dbReference>
<feature type="transmembrane region" description="Helical" evidence="1">
    <location>
        <begin position="312"/>
        <end position="332"/>
    </location>
</feature>
<dbReference type="Proteomes" id="UP001185092">
    <property type="component" value="Unassembled WGS sequence"/>
</dbReference>
<keyword evidence="1" id="KW-1133">Transmembrane helix</keyword>
<feature type="transmembrane region" description="Helical" evidence="1">
    <location>
        <begin position="367"/>
        <end position="385"/>
    </location>
</feature>
<protein>
    <recommendedName>
        <fullName evidence="7">DUF4105 domain-containing protein</fullName>
    </recommendedName>
</protein>
<dbReference type="EMBL" id="JAVDQD010000002">
    <property type="protein sequence ID" value="MDR6238737.1"/>
    <property type="molecule type" value="Genomic_DNA"/>
</dbReference>
<evidence type="ECO:0000259" key="4">
    <source>
        <dbReference type="Pfam" id="PF25221"/>
    </source>
</evidence>
<feature type="signal peptide" evidence="2">
    <location>
        <begin position="1"/>
        <end position="20"/>
    </location>
</feature>
<evidence type="ECO:0008006" key="7">
    <source>
        <dbReference type="Google" id="ProtNLM"/>
    </source>
</evidence>
<gene>
    <name evidence="5" type="ORF">HNQ88_001774</name>
</gene>
<keyword evidence="1" id="KW-0472">Membrane</keyword>
<dbReference type="AlphaFoldDB" id="A0AAE4BSS6"/>
<feature type="transmembrane region" description="Helical" evidence="1">
    <location>
        <begin position="344"/>
        <end position="361"/>
    </location>
</feature>
<evidence type="ECO:0000259" key="3">
    <source>
        <dbReference type="Pfam" id="PF13387"/>
    </source>
</evidence>
<accession>A0AAE4BSS6</accession>
<feature type="transmembrane region" description="Helical" evidence="1">
    <location>
        <begin position="257"/>
        <end position="275"/>
    </location>
</feature>